<comment type="similarity">
    <text evidence="5">Belongs to the sigma-70 factor family.</text>
</comment>
<dbReference type="GO" id="GO:0003677">
    <property type="term" value="F:DNA binding"/>
    <property type="evidence" value="ECO:0007669"/>
    <property type="project" value="UniProtKB-KW"/>
</dbReference>
<dbReference type="InterPro" id="IPR013324">
    <property type="entry name" value="RNA_pol_sigma_r3/r4-like"/>
</dbReference>
<accession>A0A6J4NJT6</accession>
<evidence type="ECO:0000259" key="6">
    <source>
        <dbReference type="PROSITE" id="PS00715"/>
    </source>
</evidence>
<dbReference type="PROSITE" id="PS00715">
    <property type="entry name" value="SIGMA70_1"/>
    <property type="match status" value="1"/>
</dbReference>
<dbReference type="CDD" id="cd06171">
    <property type="entry name" value="Sigma70_r4"/>
    <property type="match status" value="1"/>
</dbReference>
<evidence type="ECO:0000256" key="1">
    <source>
        <dbReference type="ARBA" id="ARBA00023015"/>
    </source>
</evidence>
<dbReference type="SUPFAM" id="SSF88946">
    <property type="entry name" value="Sigma2 domain of RNA polymerase sigma factors"/>
    <property type="match status" value="1"/>
</dbReference>
<keyword evidence="2 5" id="KW-0731">Sigma factor</keyword>
<dbReference type="InterPro" id="IPR007630">
    <property type="entry name" value="RNA_pol_sigma70_r4"/>
</dbReference>
<organism evidence="8">
    <name type="scientific">uncultured Propionibacteriaceae bacterium</name>
    <dbReference type="NCBI Taxonomy" id="257457"/>
    <lineage>
        <taxon>Bacteria</taxon>
        <taxon>Bacillati</taxon>
        <taxon>Actinomycetota</taxon>
        <taxon>Actinomycetes</taxon>
        <taxon>Propionibacteriales</taxon>
        <taxon>Propionibacteriaceae</taxon>
        <taxon>environmental samples</taxon>
    </lineage>
</organism>
<dbReference type="PANTHER" id="PTHR30603:SF47">
    <property type="entry name" value="RNA POLYMERASE SIGMA FACTOR SIGD, CHLOROPLASTIC"/>
    <property type="match status" value="1"/>
</dbReference>
<evidence type="ECO:0000256" key="3">
    <source>
        <dbReference type="ARBA" id="ARBA00023125"/>
    </source>
</evidence>
<dbReference type="PANTHER" id="PTHR30603">
    <property type="entry name" value="RNA POLYMERASE SIGMA FACTOR RPO"/>
    <property type="match status" value="1"/>
</dbReference>
<dbReference type="InterPro" id="IPR036388">
    <property type="entry name" value="WH-like_DNA-bd_sf"/>
</dbReference>
<reference evidence="8" key="1">
    <citation type="submission" date="2020-02" db="EMBL/GenBank/DDBJ databases">
        <authorList>
            <person name="Meier V. D."/>
        </authorList>
    </citation>
    <scope>NUCLEOTIDE SEQUENCE</scope>
    <source>
        <strain evidence="8">AVDCRST_MAG75</strain>
    </source>
</reference>
<evidence type="ECO:0000256" key="2">
    <source>
        <dbReference type="ARBA" id="ARBA00023082"/>
    </source>
</evidence>
<proteinExistence type="inferred from homology"/>
<dbReference type="Pfam" id="PF04545">
    <property type="entry name" value="Sigma70_r4"/>
    <property type="match status" value="1"/>
</dbReference>
<keyword evidence="3 5" id="KW-0238">DNA-binding</keyword>
<dbReference type="PRINTS" id="PR00046">
    <property type="entry name" value="SIGMA70FCT"/>
</dbReference>
<dbReference type="InterPro" id="IPR000943">
    <property type="entry name" value="RNA_pol_sigma70"/>
</dbReference>
<comment type="function">
    <text evidence="5">Sigma factors are initiation factors that promote the attachment of RNA polymerase to specific initiation sites and are then released.</text>
</comment>
<evidence type="ECO:0000256" key="4">
    <source>
        <dbReference type="ARBA" id="ARBA00023163"/>
    </source>
</evidence>
<dbReference type="Gene3D" id="1.10.10.10">
    <property type="entry name" value="Winged helix-like DNA-binding domain superfamily/Winged helix DNA-binding domain"/>
    <property type="match status" value="2"/>
</dbReference>
<dbReference type="GO" id="GO:0006352">
    <property type="term" value="P:DNA-templated transcription initiation"/>
    <property type="evidence" value="ECO:0007669"/>
    <property type="project" value="InterPro"/>
</dbReference>
<name>A0A6J4NJT6_9ACTN</name>
<evidence type="ECO:0000259" key="7">
    <source>
        <dbReference type="PROSITE" id="PS00716"/>
    </source>
</evidence>
<evidence type="ECO:0000256" key="5">
    <source>
        <dbReference type="RuleBase" id="RU362124"/>
    </source>
</evidence>
<dbReference type="EMBL" id="CADCUO010000079">
    <property type="protein sequence ID" value="CAA9387837.1"/>
    <property type="molecule type" value="Genomic_DNA"/>
</dbReference>
<dbReference type="NCBIfam" id="TIGR02937">
    <property type="entry name" value="sigma70-ECF"/>
    <property type="match status" value="1"/>
</dbReference>
<dbReference type="SUPFAM" id="SSF88659">
    <property type="entry name" value="Sigma3 and sigma4 domains of RNA polymerase sigma factors"/>
    <property type="match status" value="2"/>
</dbReference>
<protein>
    <recommendedName>
        <fullName evidence="5">RNA polymerase sigma factor</fullName>
    </recommendedName>
</protein>
<evidence type="ECO:0000313" key="8">
    <source>
        <dbReference type="EMBL" id="CAA9387837.1"/>
    </source>
</evidence>
<keyword evidence="1 5" id="KW-0805">Transcription regulation</keyword>
<dbReference type="InterPro" id="IPR050239">
    <property type="entry name" value="Sigma-70_RNA_pol_init_factors"/>
</dbReference>
<sequence length="285" mass="31433">MSITWGDLAEEPLLTPEEERLLAVQIEAGLLAREERVRPHPRHDATSVELGMLEEIGHQAWQRYIRANLRLVAMVSRPAATRSGLSESDLFQEGCLGLIQAVERFDYRRGHRFSTYALFWIRAFVGAATASRLGALNLPASRAEKLRAVRGVESELTQLLGRPAGAAEVAAHLGRPVEWVADLLSHQPPQSFDSIDLRAAELVDEQALALGSFSDLRPLSAALLGQLPELERDVLVTRLGFTDRTHSYVDTAAALGISVTRVRRLEARALERLRGICPQSASVHL</sequence>
<keyword evidence="4 5" id="KW-0804">Transcription</keyword>
<dbReference type="InterPro" id="IPR007627">
    <property type="entry name" value="RNA_pol_sigma70_r2"/>
</dbReference>
<dbReference type="PROSITE" id="PS00716">
    <property type="entry name" value="SIGMA70_2"/>
    <property type="match status" value="1"/>
</dbReference>
<dbReference type="AlphaFoldDB" id="A0A6J4NJT6"/>
<dbReference type="InterPro" id="IPR013325">
    <property type="entry name" value="RNA_pol_sigma_r2"/>
</dbReference>
<dbReference type="InterPro" id="IPR014284">
    <property type="entry name" value="RNA_pol_sigma-70_dom"/>
</dbReference>
<dbReference type="Pfam" id="PF04542">
    <property type="entry name" value="Sigma70_r2"/>
    <property type="match status" value="1"/>
</dbReference>
<dbReference type="Gene3D" id="1.10.601.10">
    <property type="entry name" value="RNA Polymerase Primary Sigma Factor"/>
    <property type="match status" value="1"/>
</dbReference>
<dbReference type="GO" id="GO:0016987">
    <property type="term" value="F:sigma factor activity"/>
    <property type="evidence" value="ECO:0007669"/>
    <property type="project" value="UniProtKB-KW"/>
</dbReference>
<feature type="domain" description="RNA polymerase sigma-70" evidence="6">
    <location>
        <begin position="89"/>
        <end position="102"/>
    </location>
</feature>
<feature type="domain" description="RNA polymerase sigma-70" evidence="7">
    <location>
        <begin position="247"/>
        <end position="273"/>
    </location>
</feature>
<gene>
    <name evidence="8" type="ORF">AVDCRST_MAG75-1388</name>
</gene>